<protein>
    <submittedName>
        <fullName evidence="2">CMP-sialic acid transporter 4</fullName>
    </submittedName>
</protein>
<evidence type="ECO:0000256" key="1">
    <source>
        <dbReference type="SAM" id="MobiDB-lite"/>
    </source>
</evidence>
<dbReference type="AlphaFoldDB" id="A0A6A2Z6T9"/>
<reference evidence="2" key="1">
    <citation type="submission" date="2019-09" db="EMBL/GenBank/DDBJ databases">
        <title>Draft genome information of white flower Hibiscus syriacus.</title>
        <authorList>
            <person name="Kim Y.-M."/>
        </authorList>
    </citation>
    <scope>NUCLEOTIDE SEQUENCE [LARGE SCALE GENOMIC DNA]</scope>
    <source>
        <strain evidence="2">YM2019G1</strain>
    </source>
</reference>
<dbReference type="EMBL" id="VEPZ02001209">
    <property type="protein sequence ID" value="KAE8686822.1"/>
    <property type="molecule type" value="Genomic_DNA"/>
</dbReference>
<comment type="caution">
    <text evidence="2">The sequence shown here is derived from an EMBL/GenBank/DDBJ whole genome shotgun (WGS) entry which is preliminary data.</text>
</comment>
<keyword evidence="3" id="KW-1185">Reference proteome</keyword>
<organism evidence="2 3">
    <name type="scientific">Hibiscus syriacus</name>
    <name type="common">Rose of Sharon</name>
    <dbReference type="NCBI Taxonomy" id="106335"/>
    <lineage>
        <taxon>Eukaryota</taxon>
        <taxon>Viridiplantae</taxon>
        <taxon>Streptophyta</taxon>
        <taxon>Embryophyta</taxon>
        <taxon>Tracheophyta</taxon>
        <taxon>Spermatophyta</taxon>
        <taxon>Magnoliopsida</taxon>
        <taxon>eudicotyledons</taxon>
        <taxon>Gunneridae</taxon>
        <taxon>Pentapetalae</taxon>
        <taxon>rosids</taxon>
        <taxon>malvids</taxon>
        <taxon>Malvales</taxon>
        <taxon>Malvaceae</taxon>
        <taxon>Malvoideae</taxon>
        <taxon>Hibiscus</taxon>
    </lineage>
</organism>
<evidence type="ECO:0000313" key="2">
    <source>
        <dbReference type="EMBL" id="KAE8686822.1"/>
    </source>
</evidence>
<feature type="region of interest" description="Disordered" evidence="1">
    <location>
        <begin position="1"/>
        <end position="24"/>
    </location>
</feature>
<proteinExistence type="predicted"/>
<dbReference type="Proteomes" id="UP000436088">
    <property type="component" value="Unassembled WGS sequence"/>
</dbReference>
<evidence type="ECO:0000313" key="3">
    <source>
        <dbReference type="Proteomes" id="UP000436088"/>
    </source>
</evidence>
<accession>A0A6A2Z6T9</accession>
<name>A0A6A2Z6T9_HIBSY</name>
<gene>
    <name evidence="2" type="ORF">F3Y22_tig00111027pilonHSYRG00220</name>
</gene>
<sequence>MEYGKIKDEDDDGGTVSDDIENLRGTGFPGVASVSNVPPREQAEWKRKTIVTLAPTFLTSSQAILIVWSKRAGKYEYSVTTANFMVETLKCALSLAALARIWKSEGVTDDNSITSLPMLTHRVIRY</sequence>